<name>A0A1M2VG91_TRAPU</name>
<dbReference type="InterPro" id="IPR012338">
    <property type="entry name" value="Beta-lactam/transpept-like"/>
</dbReference>
<evidence type="ECO:0000256" key="2">
    <source>
        <dbReference type="SAM" id="SignalP"/>
    </source>
</evidence>
<dbReference type="AlphaFoldDB" id="A0A1M2VG91"/>
<keyword evidence="5" id="KW-1185">Reference proteome</keyword>
<gene>
    <name evidence="4" type="ORF">TRAPUB_2630</name>
</gene>
<feature type="domain" description="Beta-lactamase-related" evidence="3">
    <location>
        <begin position="55"/>
        <end position="396"/>
    </location>
</feature>
<comment type="similarity">
    <text evidence="1">Belongs to the peptidase S12 family.</text>
</comment>
<accession>A0A1M2VG91</accession>
<feature type="chain" id="PRO_5012476818" description="Beta-lactamase-related domain-containing protein" evidence="2">
    <location>
        <begin position="25"/>
        <end position="595"/>
    </location>
</feature>
<dbReference type="OMA" id="TGYTWKR"/>
<comment type="caution">
    <text evidence="4">The sequence shown here is derived from an EMBL/GenBank/DDBJ whole genome shotgun (WGS) entry which is preliminary data.</text>
</comment>
<dbReference type="InterPro" id="IPR050491">
    <property type="entry name" value="AmpC-like"/>
</dbReference>
<reference evidence="4 5" key="1">
    <citation type="submission" date="2016-10" db="EMBL/GenBank/DDBJ databases">
        <title>Genome sequence of the basidiomycete white-rot fungus Trametes pubescens.</title>
        <authorList>
            <person name="Makela M.R."/>
            <person name="Granchi Z."/>
            <person name="Peng M."/>
            <person name="De Vries R.P."/>
            <person name="Grigoriev I."/>
            <person name="Riley R."/>
            <person name="Hilden K."/>
        </authorList>
    </citation>
    <scope>NUCLEOTIDE SEQUENCE [LARGE SCALE GENOMIC DNA]</scope>
    <source>
        <strain evidence="4 5">FBCC735</strain>
    </source>
</reference>
<dbReference type="Gene3D" id="3.40.710.10">
    <property type="entry name" value="DD-peptidase/beta-lactamase superfamily"/>
    <property type="match status" value="1"/>
</dbReference>
<protein>
    <recommendedName>
        <fullName evidence="3">Beta-lactamase-related domain-containing protein</fullName>
    </recommendedName>
</protein>
<dbReference type="Proteomes" id="UP000184267">
    <property type="component" value="Unassembled WGS sequence"/>
</dbReference>
<evidence type="ECO:0000313" key="5">
    <source>
        <dbReference type="Proteomes" id="UP000184267"/>
    </source>
</evidence>
<proteinExistence type="inferred from homology"/>
<evidence type="ECO:0000313" key="4">
    <source>
        <dbReference type="EMBL" id="OJT06553.1"/>
    </source>
</evidence>
<organism evidence="4 5">
    <name type="scientific">Trametes pubescens</name>
    <name type="common">White-rot fungus</name>
    <dbReference type="NCBI Taxonomy" id="154538"/>
    <lineage>
        <taxon>Eukaryota</taxon>
        <taxon>Fungi</taxon>
        <taxon>Dikarya</taxon>
        <taxon>Basidiomycota</taxon>
        <taxon>Agaricomycotina</taxon>
        <taxon>Agaricomycetes</taxon>
        <taxon>Polyporales</taxon>
        <taxon>Polyporaceae</taxon>
        <taxon>Trametes</taxon>
    </lineage>
</organism>
<dbReference type="InterPro" id="IPR001466">
    <property type="entry name" value="Beta-lactam-related"/>
</dbReference>
<keyword evidence="2" id="KW-0732">Signal</keyword>
<evidence type="ECO:0000256" key="1">
    <source>
        <dbReference type="ARBA" id="ARBA00038215"/>
    </source>
</evidence>
<dbReference type="STRING" id="154538.A0A1M2VG91"/>
<dbReference type="Pfam" id="PF00144">
    <property type="entry name" value="Beta-lactamase"/>
    <property type="match status" value="1"/>
</dbReference>
<dbReference type="OrthoDB" id="5946976at2759"/>
<dbReference type="SUPFAM" id="SSF56601">
    <property type="entry name" value="beta-lactamase/transpeptidase-like"/>
    <property type="match status" value="1"/>
</dbReference>
<dbReference type="EMBL" id="MNAD01001304">
    <property type="protein sequence ID" value="OJT06553.1"/>
    <property type="molecule type" value="Genomic_DNA"/>
</dbReference>
<sequence length="595" mass="65074">MLGAQHAYTLTLSLLGVAWLTTAADPSSNVATAAGLSPLTVITPDVSAFVEGVLNSSTIPGVTVGVVRLAPADKQPVAELAAWGRQTEEGDGHDLTPDASALFALASCSKAFLVTSIGLLMDDYAHGRNVTPLPHVVDAFDWDTKMQELLPDEWALQDEWATAKANLRNAFGHVTGLPRHDYSYRPGDTHEDVVKRQRLLQPAWELREQWSYNNQMYMVGARIVEKYAQVPYETFVTSRIFKLLNMTSSTYSPSAAARTRRVTQTWTRGVRRIPYWFSDEVNALFAGPGGAISNVEDMTKWLATLLNGGVDPRTNTTIVPASVLANMTTSRAIESGVPAMDISIVGYGMGWFRQSYKGHDAVWHFGAIPGFSLLAAFLPADNLGIVILANMDEKQDATMSILYRVIDEALDLPRSDGLELDTQFDAQMPLLQVQTVTEPPANPLPLDLDAYTGNYTNTAYGTIAFCDPASTSAYCTRVLAAFAPVEAASADTLPAARLYAAWPRVWSLHIRLRHTSGNTFGLVFPRLFPDGYGENKTAFEFYDSVVSVGRVEFEVEGGRVQGFALVTQEDAAAARLERTNGTIREIGDAWFDKLK</sequence>
<dbReference type="PANTHER" id="PTHR46825:SF15">
    <property type="entry name" value="BETA-LACTAMASE-RELATED DOMAIN-CONTAINING PROTEIN"/>
    <property type="match status" value="1"/>
</dbReference>
<feature type="signal peptide" evidence="2">
    <location>
        <begin position="1"/>
        <end position="24"/>
    </location>
</feature>
<dbReference type="PANTHER" id="PTHR46825">
    <property type="entry name" value="D-ALANYL-D-ALANINE-CARBOXYPEPTIDASE/ENDOPEPTIDASE AMPH"/>
    <property type="match status" value="1"/>
</dbReference>
<evidence type="ECO:0000259" key="3">
    <source>
        <dbReference type="Pfam" id="PF00144"/>
    </source>
</evidence>